<evidence type="ECO:0000256" key="6">
    <source>
        <dbReference type="SAM" id="SignalP"/>
    </source>
</evidence>
<dbReference type="SMART" id="SM01065">
    <property type="entry name" value="CBM_2"/>
    <property type="match status" value="1"/>
</dbReference>
<dbReference type="EC" id="2.4.1.19" evidence="8"/>
<dbReference type="InterPro" id="IPR006047">
    <property type="entry name" value="GH13_cat_dom"/>
</dbReference>
<gene>
    <name evidence="8" type="primary">cgt</name>
    <name evidence="8" type="ORF">Mterra_00678</name>
</gene>
<dbReference type="GO" id="GO:0043895">
    <property type="term" value="F:cyclomaltodextrin glucanotransferase activity"/>
    <property type="evidence" value="ECO:0007669"/>
    <property type="project" value="UniProtKB-EC"/>
</dbReference>
<dbReference type="InterPro" id="IPR002044">
    <property type="entry name" value="CBM20"/>
</dbReference>
<comment type="cofactor">
    <cofactor evidence="1">
        <name>Ca(2+)</name>
        <dbReference type="ChEBI" id="CHEBI:29108"/>
    </cofactor>
</comment>
<feature type="chain" id="PRO_5017358664" evidence="6">
    <location>
        <begin position="22"/>
        <end position="643"/>
    </location>
</feature>
<dbReference type="SUPFAM" id="SSF51445">
    <property type="entry name" value="(Trans)glycosidases"/>
    <property type="match status" value="1"/>
</dbReference>
<dbReference type="GO" id="GO:2001070">
    <property type="term" value="F:starch binding"/>
    <property type="evidence" value="ECO:0007669"/>
    <property type="project" value="InterPro"/>
</dbReference>
<evidence type="ECO:0000256" key="2">
    <source>
        <dbReference type="ARBA" id="ARBA00008061"/>
    </source>
</evidence>
<dbReference type="EMBL" id="QXDL01000016">
    <property type="protein sequence ID" value="RIH90061.1"/>
    <property type="molecule type" value="Genomic_DNA"/>
</dbReference>
<keyword evidence="5" id="KW-0106">Calcium</keyword>
<dbReference type="Gene3D" id="3.20.20.80">
    <property type="entry name" value="Glycosidases"/>
    <property type="match status" value="1"/>
</dbReference>
<dbReference type="SUPFAM" id="SSF49452">
    <property type="entry name" value="Starch-binding domain-like"/>
    <property type="match status" value="1"/>
</dbReference>
<dbReference type="SUPFAM" id="SSF51011">
    <property type="entry name" value="Glycosyl hydrolase domain"/>
    <property type="match status" value="1"/>
</dbReference>
<protein>
    <submittedName>
        <fullName evidence="8">Cyclomaltodextrin glucanotransferase</fullName>
        <ecNumber evidence="8">2.4.1.19</ecNumber>
    </submittedName>
</protein>
<keyword evidence="8" id="KW-0808">Transferase</keyword>
<comment type="caution">
    <text evidence="8">The sequence shown here is derived from an EMBL/GenBank/DDBJ whole genome shotgun (WGS) entry which is preliminary data.</text>
</comment>
<keyword evidence="4 6" id="KW-0732">Signal</keyword>
<dbReference type="InterPro" id="IPR013783">
    <property type="entry name" value="Ig-like_fold"/>
</dbReference>
<evidence type="ECO:0000259" key="7">
    <source>
        <dbReference type="PROSITE" id="PS51166"/>
    </source>
</evidence>
<dbReference type="Gene3D" id="2.60.40.1180">
    <property type="entry name" value="Golgi alpha-mannosidase II"/>
    <property type="match status" value="1"/>
</dbReference>
<dbReference type="InterPro" id="IPR017853">
    <property type="entry name" value="GH"/>
</dbReference>
<dbReference type="Pfam" id="PF00686">
    <property type="entry name" value="CBM_20"/>
    <property type="match status" value="1"/>
</dbReference>
<dbReference type="GO" id="GO:0005975">
    <property type="term" value="P:carbohydrate metabolic process"/>
    <property type="evidence" value="ECO:0007669"/>
    <property type="project" value="InterPro"/>
</dbReference>
<name>A0A399F623_9DEIN</name>
<dbReference type="InterPro" id="IPR013784">
    <property type="entry name" value="Carb-bd-like_fold"/>
</dbReference>
<keyword evidence="3" id="KW-0479">Metal-binding</keyword>
<dbReference type="Proteomes" id="UP000265715">
    <property type="component" value="Unassembled WGS sequence"/>
</dbReference>
<keyword evidence="9" id="KW-1185">Reference proteome</keyword>
<dbReference type="GO" id="GO:0046872">
    <property type="term" value="F:metal ion binding"/>
    <property type="evidence" value="ECO:0007669"/>
    <property type="project" value="UniProtKB-KW"/>
</dbReference>
<evidence type="ECO:0000313" key="9">
    <source>
        <dbReference type="Proteomes" id="UP000265715"/>
    </source>
</evidence>
<sequence>MARAWKLVLGLLVLVLTACGAAPQEGAPGGGGAGPQAADSSVWRRQAIYLVLPDRFYNGSTANDNLGAAGCYDPANPRKFHGGDWAGLRQKLGYLKDLGMTAVWVTPAYKQVGQLGDGSCGYHGYWPDYVDPDDGALEPKLGTSSDLSGLIADLHSSTYGMKFILDMVVNHAGYNARVVSQRPSWFHSPSECTNDETCALAGLPDFKQEDPTVASYLTNLSKGWVSRFALDGIRMDTAKHVPIAYWRDSWIPGVGSVRAGLFNVAEVFREGSASDLKPYLDAGFDSAFNFPLRRALVNAFAKDGSVDQVAQRVQDDLGILGLSRHLMLTNLLDNHDVPRFINEPGFGVPEDEIRRRYHLALAALFTLPGIPQVYYGNELGMYGGSDPDNRRDMPPWAWTTSGRTAGGSGFLPNPELTYQHVKKLASIRYNNAALYQGYYAEMWRQNGSGNPNVYAYFRGSSSNRVITALNNGAAPSGLLSIPVQSNTAISSTDRSALPDGTVLTDLLGAGAPSPITLTDGAFKANLPARGVGIYRPRSSSSASAVTFTVTASTAWGENVYLAGSTGELGQWDTGRAVRMSPSNCSGSTCTWSVTLRYLPYSQGMTFKFIKKNGAGVTWETGSDRSYTVPSSSSATYSGGSFRN</sequence>
<reference evidence="8 9" key="1">
    <citation type="submission" date="2018-08" db="EMBL/GenBank/DDBJ databases">
        <title>Meiothermus terrae DSM 26712 genome sequencing project.</title>
        <authorList>
            <person name="Da Costa M.S."/>
            <person name="Albuquerque L."/>
            <person name="Raposo P."/>
            <person name="Froufe H.J.C."/>
            <person name="Barroso C.S."/>
            <person name="Egas C."/>
        </authorList>
    </citation>
    <scope>NUCLEOTIDE SEQUENCE [LARGE SCALE GENOMIC DNA]</scope>
    <source>
        <strain evidence="8 9">DSM 26712</strain>
    </source>
</reference>
<feature type="domain" description="CBM20" evidence="7">
    <location>
        <begin position="537"/>
        <end position="643"/>
    </location>
</feature>
<dbReference type="PROSITE" id="PS51257">
    <property type="entry name" value="PROKAR_LIPOPROTEIN"/>
    <property type="match status" value="1"/>
</dbReference>
<dbReference type="SMART" id="SM00642">
    <property type="entry name" value="Aamy"/>
    <property type="match status" value="1"/>
</dbReference>
<evidence type="ECO:0000256" key="4">
    <source>
        <dbReference type="ARBA" id="ARBA00022729"/>
    </source>
</evidence>
<dbReference type="OrthoDB" id="53578at2"/>
<evidence type="ECO:0000256" key="1">
    <source>
        <dbReference type="ARBA" id="ARBA00001913"/>
    </source>
</evidence>
<dbReference type="PANTHER" id="PTHR10357">
    <property type="entry name" value="ALPHA-AMYLASE FAMILY MEMBER"/>
    <property type="match status" value="1"/>
</dbReference>
<organism evidence="8 9">
    <name type="scientific">Calidithermus terrae</name>
    <dbReference type="NCBI Taxonomy" id="1408545"/>
    <lineage>
        <taxon>Bacteria</taxon>
        <taxon>Thermotogati</taxon>
        <taxon>Deinococcota</taxon>
        <taxon>Deinococci</taxon>
        <taxon>Thermales</taxon>
        <taxon>Thermaceae</taxon>
        <taxon>Calidithermus</taxon>
    </lineage>
</organism>
<dbReference type="AlphaFoldDB" id="A0A399F623"/>
<dbReference type="Gene3D" id="2.60.40.10">
    <property type="entry name" value="Immunoglobulins"/>
    <property type="match status" value="1"/>
</dbReference>
<evidence type="ECO:0000256" key="3">
    <source>
        <dbReference type="ARBA" id="ARBA00022723"/>
    </source>
</evidence>
<dbReference type="RefSeq" id="WP_119313895.1">
    <property type="nucleotide sequence ID" value="NZ_QXDL01000016.1"/>
</dbReference>
<evidence type="ECO:0000313" key="8">
    <source>
        <dbReference type="EMBL" id="RIH90061.1"/>
    </source>
</evidence>
<proteinExistence type="inferred from homology"/>
<comment type="similarity">
    <text evidence="2">Belongs to the glycosyl hydrolase 13 family.</text>
</comment>
<feature type="signal peptide" evidence="6">
    <location>
        <begin position="1"/>
        <end position="21"/>
    </location>
</feature>
<keyword evidence="8" id="KW-0328">Glycosyltransferase</keyword>
<evidence type="ECO:0000256" key="5">
    <source>
        <dbReference type="ARBA" id="ARBA00022837"/>
    </source>
</evidence>
<accession>A0A399F623</accession>
<dbReference type="Pfam" id="PF00128">
    <property type="entry name" value="Alpha-amylase"/>
    <property type="match status" value="2"/>
</dbReference>
<dbReference type="PROSITE" id="PS51166">
    <property type="entry name" value="CBM20"/>
    <property type="match status" value="1"/>
</dbReference>
<dbReference type="InterPro" id="IPR013780">
    <property type="entry name" value="Glyco_hydro_b"/>
</dbReference>
<dbReference type="PANTHER" id="PTHR10357:SF215">
    <property type="entry name" value="ALPHA-AMYLASE 1"/>
    <property type="match status" value="1"/>
</dbReference>